<sequence length="201" mass="21659">MSLCASCRLALRHALRHRRLISTAPTPTPPAAAATSTTTTPIPQSIRAILAEPSWSVSSLFSQDPASPPPEDIPPAQLHHLLRLSALPLPETKADEDAMLATIQSQLHFVKAVQEVDTDGVEPLRAIRDESPDARSESTVGLDDLQEVLAGETLVGHYRRPKRTREKVESAAEGWDALSTASRRAGKYFVVDSGKKTDAGA</sequence>
<dbReference type="GO" id="GO:0006450">
    <property type="term" value="P:regulation of translational fidelity"/>
    <property type="evidence" value="ECO:0007669"/>
    <property type="project" value="InterPro"/>
</dbReference>
<dbReference type="GO" id="GO:0005739">
    <property type="term" value="C:mitochondrion"/>
    <property type="evidence" value="ECO:0007669"/>
    <property type="project" value="TreeGrafter"/>
</dbReference>
<dbReference type="Proteomes" id="UP000053831">
    <property type="component" value="Unassembled WGS sequence"/>
</dbReference>
<dbReference type="InterPro" id="IPR036113">
    <property type="entry name" value="Asp/Glu-ADT_sf_sub_c"/>
</dbReference>
<evidence type="ECO:0000313" key="3">
    <source>
        <dbReference type="Proteomes" id="UP000053831"/>
    </source>
</evidence>
<name>A0A0M9VX17_ESCWE</name>
<dbReference type="EMBL" id="LGSR01000002">
    <property type="protein sequence ID" value="KOS22675.1"/>
    <property type="molecule type" value="Genomic_DNA"/>
</dbReference>
<dbReference type="InterPro" id="IPR003837">
    <property type="entry name" value="GatC"/>
</dbReference>
<accession>A0A0M9VX17</accession>
<reference evidence="2 3" key="1">
    <citation type="submission" date="2015-07" db="EMBL/GenBank/DDBJ databases">
        <title>The genome of the fungus Escovopsis weberi, a specialized disease agent of ant agriculture.</title>
        <authorList>
            <person name="de Man T.J."/>
            <person name="Stajich J.E."/>
            <person name="Kubicek C.P."/>
            <person name="Chenthamara K."/>
            <person name="Atanasova L."/>
            <person name="Druzhinina I.S."/>
            <person name="Birnbaum S."/>
            <person name="Barribeau S.M."/>
            <person name="Teiling C."/>
            <person name="Suen G."/>
            <person name="Currie C."/>
            <person name="Gerardo N.M."/>
        </authorList>
    </citation>
    <scope>NUCLEOTIDE SEQUENCE [LARGE SCALE GENOMIC DNA]</scope>
</reference>
<organism evidence="2 3">
    <name type="scientific">Escovopsis weberi</name>
    <dbReference type="NCBI Taxonomy" id="150374"/>
    <lineage>
        <taxon>Eukaryota</taxon>
        <taxon>Fungi</taxon>
        <taxon>Dikarya</taxon>
        <taxon>Ascomycota</taxon>
        <taxon>Pezizomycotina</taxon>
        <taxon>Sordariomycetes</taxon>
        <taxon>Hypocreomycetidae</taxon>
        <taxon>Hypocreales</taxon>
        <taxon>Hypocreaceae</taxon>
        <taxon>Escovopsis</taxon>
    </lineage>
</organism>
<protein>
    <recommendedName>
        <fullName evidence="1">Glutamyl-tRNA amidotransferase complex subunit Gta3 domain-containing protein</fullName>
    </recommendedName>
</protein>
<dbReference type="InterPro" id="IPR049545">
    <property type="entry name" value="Gta3_dom"/>
</dbReference>
<dbReference type="GO" id="GO:0030956">
    <property type="term" value="C:glutamyl-tRNA(Gln) amidotransferase complex"/>
    <property type="evidence" value="ECO:0007669"/>
    <property type="project" value="TreeGrafter"/>
</dbReference>
<dbReference type="PANTHER" id="PTHR15004:SF0">
    <property type="entry name" value="GLUTAMYL-TRNA(GLN) AMIDOTRANSFERASE SUBUNIT C, MITOCHONDRIAL"/>
    <property type="match status" value="1"/>
</dbReference>
<comment type="caution">
    <text evidence="2">The sequence shown here is derived from an EMBL/GenBank/DDBJ whole genome shotgun (WGS) entry which is preliminary data.</text>
</comment>
<gene>
    <name evidence="2" type="ORF">ESCO_003579</name>
</gene>
<dbReference type="Pfam" id="PF20978">
    <property type="entry name" value="Gta3"/>
    <property type="match status" value="1"/>
</dbReference>
<evidence type="ECO:0000259" key="1">
    <source>
        <dbReference type="Pfam" id="PF20978"/>
    </source>
</evidence>
<dbReference type="AlphaFoldDB" id="A0A0M9VX17"/>
<dbReference type="GO" id="GO:0070681">
    <property type="term" value="P:glutaminyl-tRNAGln biosynthesis via transamidation"/>
    <property type="evidence" value="ECO:0007669"/>
    <property type="project" value="TreeGrafter"/>
</dbReference>
<dbReference type="PANTHER" id="PTHR15004">
    <property type="entry name" value="GLUTAMYL-TRNA(GLN) AMIDOTRANSFERASE SUBUNIT C, MITOCHONDRIAL"/>
    <property type="match status" value="1"/>
</dbReference>
<keyword evidence="3" id="KW-1185">Reference proteome</keyword>
<dbReference type="SUPFAM" id="SSF141000">
    <property type="entry name" value="Glu-tRNAGln amidotransferase C subunit"/>
    <property type="match status" value="1"/>
</dbReference>
<proteinExistence type="predicted"/>
<feature type="domain" description="Glutamyl-tRNA amidotransferase complex subunit Gta3" evidence="1">
    <location>
        <begin position="69"/>
        <end position="124"/>
    </location>
</feature>
<evidence type="ECO:0000313" key="2">
    <source>
        <dbReference type="EMBL" id="KOS22675.1"/>
    </source>
</evidence>
<dbReference type="OrthoDB" id="5522061at2759"/>
<dbReference type="GO" id="GO:0032543">
    <property type="term" value="P:mitochondrial translation"/>
    <property type="evidence" value="ECO:0007669"/>
    <property type="project" value="TreeGrafter"/>
</dbReference>